<protein>
    <recommendedName>
        <fullName evidence="3">PARP catalytic domain-containing protein</fullName>
    </recommendedName>
</protein>
<dbReference type="AlphaFoldDB" id="A0A0M2KDD2"/>
<evidence type="ECO:0000313" key="2">
    <source>
        <dbReference type="Proteomes" id="UP000033924"/>
    </source>
</evidence>
<gene>
    <name evidence="1" type="ORF">SY86_21455</name>
</gene>
<reference evidence="1 2" key="1">
    <citation type="submission" date="2015-01" db="EMBL/GenBank/DDBJ databases">
        <title>Erwinia tracheiphila.</title>
        <authorList>
            <person name="Shapiro L.R."/>
        </authorList>
    </citation>
    <scope>NUCLEOTIDE SEQUENCE [LARGE SCALE GENOMIC DNA]</scope>
    <source>
        <strain evidence="1 2">BuffGH</strain>
    </source>
</reference>
<name>A0A0M2KDD2_9GAMM</name>
<evidence type="ECO:0008006" key="3">
    <source>
        <dbReference type="Google" id="ProtNLM"/>
    </source>
</evidence>
<dbReference type="SUPFAM" id="SSF56399">
    <property type="entry name" value="ADP-ribosylation"/>
    <property type="match status" value="1"/>
</dbReference>
<keyword evidence="2" id="KW-1185">Reference proteome</keyword>
<dbReference type="EMBL" id="JXNU01000003">
    <property type="protein sequence ID" value="KKF37390.1"/>
    <property type="molecule type" value="Genomic_DNA"/>
</dbReference>
<organism evidence="1 2">
    <name type="scientific">Erwinia tracheiphila</name>
    <dbReference type="NCBI Taxonomy" id="65700"/>
    <lineage>
        <taxon>Bacteria</taxon>
        <taxon>Pseudomonadati</taxon>
        <taxon>Pseudomonadota</taxon>
        <taxon>Gammaproteobacteria</taxon>
        <taxon>Enterobacterales</taxon>
        <taxon>Erwiniaceae</taxon>
        <taxon>Erwinia</taxon>
    </lineage>
</organism>
<comment type="caution">
    <text evidence="1">The sequence shown here is derived from an EMBL/GenBank/DDBJ whole genome shotgun (WGS) entry which is preliminary data.</text>
</comment>
<dbReference type="PATRIC" id="fig|65700.7.peg.5341"/>
<dbReference type="RefSeq" id="WP_016190503.1">
    <property type="nucleotide sequence ID" value="NZ_CP089932.1"/>
</dbReference>
<evidence type="ECO:0000313" key="1">
    <source>
        <dbReference type="EMBL" id="KKF37390.1"/>
    </source>
</evidence>
<sequence>MVGKVNNQQFRSDVCYISKKLEGGGYQINQGLRNYLIKAENVTDIIINKKLISYNCFQSAETSLGQCSKKESKEETKYVKIFLSKIKNVFPKKEMKNVSSRDVKVIQFLGWHGTSAPAAKKLIEHGLSDNYEPNSKQIEDNVQGEGFYISENKVHAKNYAIRTPAQKVKEGGKEGEVIEVWAALDSDALPSVFDIEAAKNKDELIVRSEFNNRIFLTPDNDK</sequence>
<dbReference type="Proteomes" id="UP000033924">
    <property type="component" value="Unassembled WGS sequence"/>
</dbReference>
<proteinExistence type="predicted"/>
<dbReference type="Gene3D" id="3.90.175.10">
    <property type="entry name" value="Diphtheria Toxin, domain 1"/>
    <property type="match status" value="1"/>
</dbReference>
<accession>A0A0M2KDD2</accession>